<evidence type="ECO:0000313" key="6">
    <source>
        <dbReference type="Proteomes" id="UP000001963"/>
    </source>
</evidence>
<dbReference type="STRING" id="391165.GbCGDNIH1_1788"/>
<dbReference type="GO" id="GO:0003700">
    <property type="term" value="F:DNA-binding transcription factor activity"/>
    <property type="evidence" value="ECO:0007669"/>
    <property type="project" value="InterPro"/>
</dbReference>
<dbReference type="InterPro" id="IPR036388">
    <property type="entry name" value="WH-like_DNA-bd_sf"/>
</dbReference>
<evidence type="ECO:0000313" key="5">
    <source>
        <dbReference type="EMBL" id="ABI62686.2"/>
    </source>
</evidence>
<dbReference type="CDD" id="cd00090">
    <property type="entry name" value="HTH_ARSR"/>
    <property type="match status" value="1"/>
</dbReference>
<name>Q0BR66_GRABC</name>
<dbReference type="Gene3D" id="1.10.10.10">
    <property type="entry name" value="Winged helix-like DNA-binding domain superfamily/Winged helix DNA-binding domain"/>
    <property type="match status" value="1"/>
</dbReference>
<evidence type="ECO:0000256" key="3">
    <source>
        <dbReference type="ARBA" id="ARBA00023163"/>
    </source>
</evidence>
<dbReference type="AlphaFoldDB" id="Q0BR66"/>
<dbReference type="GO" id="GO:0003677">
    <property type="term" value="F:DNA binding"/>
    <property type="evidence" value="ECO:0007669"/>
    <property type="project" value="UniProtKB-KW"/>
</dbReference>
<keyword evidence="2" id="KW-0238">DNA-binding</keyword>
<organism evidence="5 6">
    <name type="scientific">Granulibacter bethesdensis (strain ATCC BAA-1260 / CGDNIH1)</name>
    <dbReference type="NCBI Taxonomy" id="391165"/>
    <lineage>
        <taxon>Bacteria</taxon>
        <taxon>Pseudomonadati</taxon>
        <taxon>Pseudomonadota</taxon>
        <taxon>Alphaproteobacteria</taxon>
        <taxon>Acetobacterales</taxon>
        <taxon>Acetobacteraceae</taxon>
        <taxon>Granulibacter</taxon>
    </lineage>
</organism>
<gene>
    <name evidence="5" type="ordered locus">GbCGDNIH1_1788</name>
</gene>
<proteinExistence type="predicted"/>
<evidence type="ECO:0000259" key="4">
    <source>
        <dbReference type="PROSITE" id="PS50995"/>
    </source>
</evidence>
<keyword evidence="1" id="KW-0805">Transcription regulation</keyword>
<dbReference type="InterPro" id="IPR023187">
    <property type="entry name" value="Tscrpt_reg_MarR-type_CS"/>
</dbReference>
<dbReference type="PANTHER" id="PTHR33164:SF57">
    <property type="entry name" value="MARR-FAMILY TRANSCRIPTIONAL REGULATOR"/>
    <property type="match status" value="1"/>
</dbReference>
<dbReference type="PANTHER" id="PTHR33164">
    <property type="entry name" value="TRANSCRIPTIONAL REGULATOR, MARR FAMILY"/>
    <property type="match status" value="1"/>
</dbReference>
<protein>
    <submittedName>
        <fullName evidence="5">Transcriptional regulator, MarR family</fullName>
    </submittedName>
</protein>
<dbReference type="SUPFAM" id="SSF46785">
    <property type="entry name" value="Winged helix' DNA-binding domain"/>
    <property type="match status" value="1"/>
</dbReference>
<dbReference type="SMART" id="SM00347">
    <property type="entry name" value="HTH_MARR"/>
    <property type="match status" value="1"/>
</dbReference>
<reference evidence="5 6" key="1">
    <citation type="journal article" date="2007" name="J. Bacteriol.">
        <title>Genome sequence analysis of the emerging human pathogenic acetic acid bacterium Granulibacter bethesdensis.</title>
        <authorList>
            <person name="Greenberg D.E."/>
            <person name="Porcella S.F."/>
            <person name="Zelazny A.M."/>
            <person name="Virtaneva K."/>
            <person name="Sturdevant D.E."/>
            <person name="Kupko J.J.III."/>
            <person name="Barbian K.D."/>
            <person name="Babar A."/>
            <person name="Dorward D.W."/>
            <person name="Holland S.M."/>
        </authorList>
    </citation>
    <scope>NUCLEOTIDE SEQUENCE [LARGE SCALE GENOMIC DNA]</scope>
    <source>
        <strain evidence="6">ATCC BAA-1260 / CGDNIH1</strain>
    </source>
</reference>
<dbReference type="InterPro" id="IPR036390">
    <property type="entry name" value="WH_DNA-bd_sf"/>
</dbReference>
<dbReference type="PROSITE" id="PS01117">
    <property type="entry name" value="HTH_MARR_1"/>
    <property type="match status" value="1"/>
</dbReference>
<dbReference type="Proteomes" id="UP000001963">
    <property type="component" value="Chromosome"/>
</dbReference>
<dbReference type="GO" id="GO:0006950">
    <property type="term" value="P:response to stress"/>
    <property type="evidence" value="ECO:0007669"/>
    <property type="project" value="TreeGrafter"/>
</dbReference>
<dbReference type="InterPro" id="IPR000835">
    <property type="entry name" value="HTH_MarR-typ"/>
</dbReference>
<dbReference type="EMBL" id="CP000394">
    <property type="protein sequence ID" value="ABI62686.2"/>
    <property type="molecule type" value="Genomic_DNA"/>
</dbReference>
<feature type="domain" description="HTH marR-type" evidence="4">
    <location>
        <begin position="42"/>
        <end position="182"/>
    </location>
</feature>
<dbReference type="PRINTS" id="PR00598">
    <property type="entry name" value="HTHMARR"/>
</dbReference>
<sequence>MPSPRINVQYAHIIALSTNKCAICTYMDTTHEATKSVNNTHDSEILRDLHSAVIDLVDEMNRPRRDDRLIEEAGIALDRALFPLLGRIWRYGPIGVVDLADRTGRDHTTVSRQMAKLEDLGLVERRPSATDKRVREAIVSAKGLDMIVALNAARERLANRILASWTDAELDELRKLLRRFADDLMR</sequence>
<accession>Q0BR66</accession>
<dbReference type="InterPro" id="IPR011991">
    <property type="entry name" value="ArsR-like_HTH"/>
</dbReference>
<dbReference type="InterPro" id="IPR039422">
    <property type="entry name" value="MarR/SlyA-like"/>
</dbReference>
<dbReference type="PROSITE" id="PS50995">
    <property type="entry name" value="HTH_MARR_2"/>
    <property type="match status" value="1"/>
</dbReference>
<dbReference type="eggNOG" id="COG1846">
    <property type="taxonomic scope" value="Bacteria"/>
</dbReference>
<dbReference type="KEGG" id="gbe:GbCGDNIH1_1788"/>
<evidence type="ECO:0000256" key="2">
    <source>
        <dbReference type="ARBA" id="ARBA00023125"/>
    </source>
</evidence>
<keyword evidence="6" id="KW-1185">Reference proteome</keyword>
<evidence type="ECO:0000256" key="1">
    <source>
        <dbReference type="ARBA" id="ARBA00023015"/>
    </source>
</evidence>
<dbReference type="Pfam" id="PF01047">
    <property type="entry name" value="MarR"/>
    <property type="match status" value="1"/>
</dbReference>
<keyword evidence="3" id="KW-0804">Transcription</keyword>